<dbReference type="InterPro" id="IPR045843">
    <property type="entry name" value="IND-like"/>
</dbReference>
<dbReference type="InterPro" id="IPR036638">
    <property type="entry name" value="HLH_DNA-bd_sf"/>
</dbReference>
<dbReference type="EMBL" id="KI392980">
    <property type="protein sequence ID" value="ERN09454.1"/>
    <property type="molecule type" value="Genomic_DNA"/>
</dbReference>
<evidence type="ECO:0000256" key="3">
    <source>
        <dbReference type="ARBA" id="ARBA00023163"/>
    </source>
</evidence>
<evidence type="ECO:0000256" key="2">
    <source>
        <dbReference type="ARBA" id="ARBA00023015"/>
    </source>
</evidence>
<protein>
    <recommendedName>
        <fullName evidence="5">BHLH domain-containing protein</fullName>
    </recommendedName>
</protein>
<dbReference type="GO" id="GO:0000981">
    <property type="term" value="F:DNA-binding transcription factor activity, RNA polymerase II-specific"/>
    <property type="evidence" value="ECO:0000318"/>
    <property type="project" value="GO_Central"/>
</dbReference>
<dbReference type="AlphaFoldDB" id="W1PNR7"/>
<organism evidence="6 7">
    <name type="scientific">Amborella trichopoda</name>
    <dbReference type="NCBI Taxonomy" id="13333"/>
    <lineage>
        <taxon>Eukaryota</taxon>
        <taxon>Viridiplantae</taxon>
        <taxon>Streptophyta</taxon>
        <taxon>Embryophyta</taxon>
        <taxon>Tracheophyta</taxon>
        <taxon>Spermatophyta</taxon>
        <taxon>Magnoliopsida</taxon>
        <taxon>Amborellales</taxon>
        <taxon>Amborellaceae</taxon>
        <taxon>Amborella</taxon>
    </lineage>
</organism>
<dbReference type="eggNOG" id="ENOG502QRNH">
    <property type="taxonomic scope" value="Eukaryota"/>
</dbReference>
<keyword evidence="7" id="KW-1185">Reference proteome</keyword>
<dbReference type="HOGENOM" id="CLU_937944_0_0_1"/>
<evidence type="ECO:0000313" key="6">
    <source>
        <dbReference type="EMBL" id="ERN09454.1"/>
    </source>
</evidence>
<dbReference type="PANTHER" id="PTHR16223">
    <property type="entry name" value="TRANSCRIPTION FACTOR BHLH83-RELATED"/>
    <property type="match status" value="1"/>
</dbReference>
<dbReference type="InterPro" id="IPR045239">
    <property type="entry name" value="bHLH95_bHLH"/>
</dbReference>
<evidence type="ECO:0000259" key="5">
    <source>
        <dbReference type="PROSITE" id="PS50888"/>
    </source>
</evidence>
<dbReference type="GO" id="GO:0005634">
    <property type="term" value="C:nucleus"/>
    <property type="evidence" value="ECO:0000318"/>
    <property type="project" value="GO_Central"/>
</dbReference>
<feature type="domain" description="BHLH" evidence="5">
    <location>
        <begin position="191"/>
        <end position="240"/>
    </location>
</feature>
<dbReference type="OrthoDB" id="673975at2759"/>
<proteinExistence type="predicted"/>
<dbReference type="Gramene" id="ERN09454">
    <property type="protein sequence ID" value="ERN09454"/>
    <property type="gene ID" value="AMTR_s00029p00092220"/>
</dbReference>
<dbReference type="Proteomes" id="UP000017836">
    <property type="component" value="Unassembled WGS sequence"/>
</dbReference>
<dbReference type="CDD" id="cd11393">
    <property type="entry name" value="bHLH_AtbHLH_like"/>
    <property type="match status" value="1"/>
</dbReference>
<sequence length="297" mass="33523">MGEDTETTTSPEPHKRINWASDLLEIKRNSGDGLLISGNFSLFEEIENRQKGFINSHFLANSSDSMLEFSGHQLLDSSSRSIAREEGLSLRPYLQFFPASVNQNGSFSSEIPVLFPVIKEEGHVPSMSQDQNGDQLVLFNHTPLWCERQENEFFRQISGDQVAGKLMEEAADSDKNQKCIMEAATKRPRMDAPSSQFSTFKVRKEKLGDRITALQQLVSPFGKTDTASVLLDTIKYIKFLHDQIAVLSHPYMRLNHGRTPERARDLEEKGQDLRSRGMCLVPVSTTLSVAKEIRPDF</sequence>
<dbReference type="SUPFAM" id="SSF47459">
    <property type="entry name" value="HLH, helix-loop-helix DNA-binding domain"/>
    <property type="match status" value="1"/>
</dbReference>
<evidence type="ECO:0000256" key="1">
    <source>
        <dbReference type="ARBA" id="ARBA00004123"/>
    </source>
</evidence>
<gene>
    <name evidence="6" type="ORF">AMTR_s00029p00092220</name>
</gene>
<evidence type="ECO:0000313" key="7">
    <source>
        <dbReference type="Proteomes" id="UP000017836"/>
    </source>
</evidence>
<dbReference type="GO" id="GO:0000978">
    <property type="term" value="F:RNA polymerase II cis-regulatory region sequence-specific DNA binding"/>
    <property type="evidence" value="ECO:0000318"/>
    <property type="project" value="GO_Central"/>
</dbReference>
<dbReference type="GO" id="GO:0046983">
    <property type="term" value="F:protein dimerization activity"/>
    <property type="evidence" value="ECO:0007669"/>
    <property type="project" value="InterPro"/>
</dbReference>
<name>W1PNR7_AMBTC</name>
<reference evidence="7" key="1">
    <citation type="journal article" date="2013" name="Science">
        <title>The Amborella genome and the evolution of flowering plants.</title>
        <authorList>
            <consortium name="Amborella Genome Project"/>
        </authorList>
    </citation>
    <scope>NUCLEOTIDE SEQUENCE [LARGE SCALE GENOMIC DNA]</scope>
</reference>
<keyword evidence="2" id="KW-0805">Transcription regulation</keyword>
<dbReference type="PROSITE" id="PS50888">
    <property type="entry name" value="BHLH"/>
    <property type="match status" value="1"/>
</dbReference>
<dbReference type="PANTHER" id="PTHR16223:SF238">
    <property type="entry name" value="TRANSCRIPTION FACTOR BHLH114"/>
    <property type="match status" value="1"/>
</dbReference>
<keyword evidence="3" id="KW-0804">Transcription</keyword>
<dbReference type="InterPro" id="IPR011598">
    <property type="entry name" value="bHLH_dom"/>
</dbReference>
<evidence type="ECO:0000256" key="4">
    <source>
        <dbReference type="ARBA" id="ARBA00023242"/>
    </source>
</evidence>
<dbReference type="Gene3D" id="4.10.280.10">
    <property type="entry name" value="Helix-loop-helix DNA-binding domain"/>
    <property type="match status" value="1"/>
</dbReference>
<comment type="subcellular location">
    <subcellularLocation>
        <location evidence="1">Nucleus</location>
    </subcellularLocation>
</comment>
<dbReference type="GO" id="GO:0006357">
    <property type="term" value="P:regulation of transcription by RNA polymerase II"/>
    <property type="evidence" value="ECO:0000318"/>
    <property type="project" value="GO_Central"/>
</dbReference>
<keyword evidence="4" id="KW-0539">Nucleus</keyword>
<accession>W1PNR7</accession>